<name>A0A1E7K5X0_9ACTN</name>
<comment type="caution">
    <text evidence="3">The sequence shown here is derived from an EMBL/GenBank/DDBJ whole genome shotgun (WGS) entry which is preliminary data.</text>
</comment>
<reference evidence="3 4" key="1">
    <citation type="journal article" date="2016" name="Front. Microbiol.">
        <title>Comparative Genomics Analysis of Streptomyces Species Reveals Their Adaptation to the Marine Environment and Their Diversity at the Genomic Level.</title>
        <authorList>
            <person name="Tian X."/>
            <person name="Zhang Z."/>
            <person name="Yang T."/>
            <person name="Chen M."/>
            <person name="Li J."/>
            <person name="Chen F."/>
            <person name="Yang J."/>
            <person name="Li W."/>
            <person name="Zhang B."/>
            <person name="Zhang Z."/>
            <person name="Wu J."/>
            <person name="Zhang C."/>
            <person name="Long L."/>
            <person name="Xiao J."/>
        </authorList>
    </citation>
    <scope>NUCLEOTIDE SEQUENCE [LARGE SCALE GENOMIC DNA]</scope>
    <source>
        <strain evidence="3 4">SCSIO M10379</strain>
    </source>
</reference>
<organism evidence="3 4">
    <name type="scientific">Streptomyces qinglanensis</name>
    <dbReference type="NCBI Taxonomy" id="943816"/>
    <lineage>
        <taxon>Bacteria</taxon>
        <taxon>Bacillati</taxon>
        <taxon>Actinomycetota</taxon>
        <taxon>Actinomycetes</taxon>
        <taxon>Kitasatosporales</taxon>
        <taxon>Streptomycetaceae</taxon>
        <taxon>Streptomyces</taxon>
    </lineage>
</organism>
<dbReference type="SUPFAM" id="SSF55961">
    <property type="entry name" value="Bet v1-like"/>
    <property type="match status" value="1"/>
</dbReference>
<evidence type="ECO:0000313" key="3">
    <source>
        <dbReference type="EMBL" id="OEU99295.1"/>
    </source>
</evidence>
<evidence type="ECO:0000259" key="2">
    <source>
        <dbReference type="Pfam" id="PF03364"/>
    </source>
</evidence>
<dbReference type="PATRIC" id="fig|943816.4.peg.2971"/>
<dbReference type="AlphaFoldDB" id="A0A1E7K5X0"/>
<dbReference type="RefSeq" id="WP_069992217.1">
    <property type="nucleotide sequence ID" value="NZ_LJGV01000022.1"/>
</dbReference>
<dbReference type="InterPro" id="IPR047137">
    <property type="entry name" value="ORF3"/>
</dbReference>
<dbReference type="PANTHER" id="PTHR33824">
    <property type="entry name" value="POLYKETIDE CYCLASE/DEHYDRASE AND LIPID TRANSPORT SUPERFAMILY PROTEIN"/>
    <property type="match status" value="1"/>
</dbReference>
<protein>
    <submittedName>
        <fullName evidence="3">Cyclase</fullName>
    </submittedName>
</protein>
<dbReference type="Proteomes" id="UP000175829">
    <property type="component" value="Unassembled WGS sequence"/>
</dbReference>
<dbReference type="Gene3D" id="3.30.530.20">
    <property type="match status" value="1"/>
</dbReference>
<evidence type="ECO:0000313" key="4">
    <source>
        <dbReference type="Proteomes" id="UP000175829"/>
    </source>
</evidence>
<dbReference type="EMBL" id="LJGV01000022">
    <property type="protein sequence ID" value="OEU99295.1"/>
    <property type="molecule type" value="Genomic_DNA"/>
</dbReference>
<gene>
    <name evidence="3" type="ORF">AN217_17430</name>
</gene>
<dbReference type="InterPro" id="IPR005031">
    <property type="entry name" value="COQ10_START"/>
</dbReference>
<dbReference type="PANTHER" id="PTHR33824:SF7">
    <property type="entry name" value="POLYKETIDE CYCLASE_DEHYDRASE AND LIPID TRANSPORT SUPERFAMILY PROTEIN"/>
    <property type="match status" value="1"/>
</dbReference>
<dbReference type="InterPro" id="IPR023393">
    <property type="entry name" value="START-like_dom_sf"/>
</dbReference>
<evidence type="ECO:0000256" key="1">
    <source>
        <dbReference type="SAM" id="MobiDB-lite"/>
    </source>
</evidence>
<dbReference type="CDD" id="cd07817">
    <property type="entry name" value="SRPBCC_8"/>
    <property type="match status" value="1"/>
</dbReference>
<dbReference type="Pfam" id="PF03364">
    <property type="entry name" value="Polyketide_cyc"/>
    <property type="match status" value="1"/>
</dbReference>
<feature type="region of interest" description="Disordered" evidence="1">
    <location>
        <begin position="145"/>
        <end position="172"/>
    </location>
</feature>
<accession>A0A1E7K5X0</accession>
<proteinExistence type="predicted"/>
<feature type="domain" description="Coenzyme Q-binding protein COQ10 START" evidence="2">
    <location>
        <begin position="10"/>
        <end position="112"/>
    </location>
</feature>
<sequence>MSAIEETVEVRVPVHTAYNQWTQFADFPRFMSSVREVEQVKPNLTHWVVGVGPLRGRFQAEVVEQRPDAYLAWRSTGRGHTHSGEVCFRSTAADRSTVTVRMRMHPPGFAFRLAAASGLLRGAIHRELGRFKEFIEAVGEESGAWRGTIGDGRVSPGEPEPPRSRVPHWPVG</sequence>